<dbReference type="PROSITE" id="PS51746">
    <property type="entry name" value="PPM_2"/>
    <property type="match status" value="1"/>
</dbReference>
<dbReference type="InterPro" id="IPR036457">
    <property type="entry name" value="PPM-type-like_dom_sf"/>
</dbReference>
<dbReference type="Pfam" id="PF13672">
    <property type="entry name" value="PP2C_2"/>
    <property type="match status" value="1"/>
</dbReference>
<reference evidence="2" key="1">
    <citation type="journal article" date="2021" name="PeerJ">
        <title>Extensive microbial diversity within the chicken gut microbiome revealed by metagenomics and culture.</title>
        <authorList>
            <person name="Gilroy R."/>
            <person name="Ravi A."/>
            <person name="Getino M."/>
            <person name="Pursley I."/>
            <person name="Horton D.L."/>
            <person name="Alikhan N.F."/>
            <person name="Baker D."/>
            <person name="Gharbi K."/>
            <person name="Hall N."/>
            <person name="Watson M."/>
            <person name="Adriaenssens E.M."/>
            <person name="Foster-Nyarko E."/>
            <person name="Jarju S."/>
            <person name="Secka A."/>
            <person name="Antonio M."/>
            <person name="Oren A."/>
            <person name="Chaudhuri R.R."/>
            <person name="La Ragione R."/>
            <person name="Hildebrand F."/>
            <person name="Pallen M.J."/>
        </authorList>
    </citation>
    <scope>NUCLEOTIDE SEQUENCE</scope>
    <source>
        <strain evidence="2">14324</strain>
    </source>
</reference>
<reference evidence="2" key="2">
    <citation type="submission" date="2021-04" db="EMBL/GenBank/DDBJ databases">
        <authorList>
            <person name="Gilroy R."/>
        </authorList>
    </citation>
    <scope>NUCLEOTIDE SEQUENCE</scope>
    <source>
        <strain evidence="2">14324</strain>
    </source>
</reference>
<dbReference type="SMART" id="SM00331">
    <property type="entry name" value="PP2C_SIG"/>
    <property type="match status" value="1"/>
</dbReference>
<feature type="domain" description="PPM-type phosphatase" evidence="1">
    <location>
        <begin position="14"/>
        <end position="258"/>
    </location>
</feature>
<dbReference type="Gene3D" id="3.60.40.10">
    <property type="entry name" value="PPM-type phosphatase domain"/>
    <property type="match status" value="1"/>
</dbReference>
<gene>
    <name evidence="2" type="ORF">IAA21_01835</name>
</gene>
<dbReference type="EMBL" id="DXBU01000022">
    <property type="protein sequence ID" value="HIZ21525.1"/>
    <property type="molecule type" value="Genomic_DNA"/>
</dbReference>
<evidence type="ECO:0000259" key="1">
    <source>
        <dbReference type="PROSITE" id="PS51746"/>
    </source>
</evidence>
<proteinExistence type="predicted"/>
<dbReference type="CDD" id="cd00143">
    <property type="entry name" value="PP2Cc"/>
    <property type="match status" value="1"/>
</dbReference>
<comment type="caution">
    <text evidence="2">The sequence shown here is derived from an EMBL/GenBank/DDBJ whole genome shotgun (WGS) entry which is preliminary data.</text>
</comment>
<organism evidence="2 3">
    <name type="scientific">Candidatus Blautia faecigallinarum</name>
    <dbReference type="NCBI Taxonomy" id="2838488"/>
    <lineage>
        <taxon>Bacteria</taxon>
        <taxon>Bacillati</taxon>
        <taxon>Bacillota</taxon>
        <taxon>Clostridia</taxon>
        <taxon>Lachnospirales</taxon>
        <taxon>Lachnospiraceae</taxon>
        <taxon>Blautia</taxon>
    </lineage>
</organism>
<dbReference type="SMART" id="SM00332">
    <property type="entry name" value="PP2Cc"/>
    <property type="match status" value="1"/>
</dbReference>
<evidence type="ECO:0000313" key="3">
    <source>
        <dbReference type="Proteomes" id="UP000824041"/>
    </source>
</evidence>
<accession>A0A9D2ISU1</accession>
<dbReference type="AlphaFoldDB" id="A0A9D2ISU1"/>
<evidence type="ECO:0000313" key="2">
    <source>
        <dbReference type="EMBL" id="HIZ21525.1"/>
    </source>
</evidence>
<name>A0A9D2ISU1_9FIRM</name>
<dbReference type="Proteomes" id="UP000824041">
    <property type="component" value="Unassembled WGS sequence"/>
</dbReference>
<protein>
    <submittedName>
        <fullName evidence="2">Protein phosphatase 2C domain-containing protein</fullName>
    </submittedName>
</protein>
<sequence>MDLENTLEMHMKIEYYSLTDQGTREYQQDAAYGEVQENLGMAVLCDGMGGLNGGEMASDLGVKYFARDLKDAWPVRNIPAFLQQEAHRLDQMIAGLRDKEGRPLRAGTTIVSAVLVENQAFWLSVGDSRIYLLRNGQMRCLTAAHNYKTMLQEKLEAGLIDMDYYNGEISQGEALTSYLGMGNISLIDGNAKPLELEENDILLLCSDGLYKTLTDEQIQALIQESGSNIRIAGQRLLETARRFGRRGQDNTTLVLLKYGANKS</sequence>
<dbReference type="SUPFAM" id="SSF81606">
    <property type="entry name" value="PP2C-like"/>
    <property type="match status" value="1"/>
</dbReference>
<dbReference type="InterPro" id="IPR001932">
    <property type="entry name" value="PPM-type_phosphatase-like_dom"/>
</dbReference>